<protein>
    <submittedName>
        <fullName evidence="1">Uncharacterized protein</fullName>
    </submittedName>
</protein>
<name>A0A164MAA2_9CRUS</name>
<dbReference type="Proteomes" id="UP000076858">
    <property type="component" value="Unassembled WGS sequence"/>
</dbReference>
<accession>A0A164MAA2</accession>
<comment type="caution">
    <text evidence="1">The sequence shown here is derived from an EMBL/GenBank/DDBJ whole genome shotgun (WGS) entry which is preliminary data.</text>
</comment>
<gene>
    <name evidence="1" type="ORF">APZ42_032092</name>
</gene>
<dbReference type="AlphaFoldDB" id="A0A164MAA2"/>
<evidence type="ECO:0000313" key="1">
    <source>
        <dbReference type="EMBL" id="KZS04869.1"/>
    </source>
</evidence>
<evidence type="ECO:0000313" key="2">
    <source>
        <dbReference type="Proteomes" id="UP000076858"/>
    </source>
</evidence>
<dbReference type="EMBL" id="LRGB01003033">
    <property type="protein sequence ID" value="KZS04869.1"/>
    <property type="molecule type" value="Genomic_DNA"/>
</dbReference>
<organism evidence="1 2">
    <name type="scientific">Daphnia magna</name>
    <dbReference type="NCBI Taxonomy" id="35525"/>
    <lineage>
        <taxon>Eukaryota</taxon>
        <taxon>Metazoa</taxon>
        <taxon>Ecdysozoa</taxon>
        <taxon>Arthropoda</taxon>
        <taxon>Crustacea</taxon>
        <taxon>Branchiopoda</taxon>
        <taxon>Diplostraca</taxon>
        <taxon>Cladocera</taxon>
        <taxon>Anomopoda</taxon>
        <taxon>Daphniidae</taxon>
        <taxon>Daphnia</taxon>
    </lineage>
</organism>
<sequence>MVNQKVELLNYRLTIKCTLIFSAFPTLRNACDPAKAETEWGSSSLTSTDELGLQTEYELRLLSAATF</sequence>
<dbReference type="OrthoDB" id="6159421at2759"/>
<proteinExistence type="predicted"/>
<keyword evidence="2" id="KW-1185">Reference proteome</keyword>
<reference evidence="1 2" key="1">
    <citation type="submission" date="2016-03" db="EMBL/GenBank/DDBJ databases">
        <title>EvidentialGene: Evidence-directed Construction of Genes on Genomes.</title>
        <authorList>
            <person name="Gilbert D.G."/>
            <person name="Choi J.-H."/>
            <person name="Mockaitis K."/>
            <person name="Colbourne J."/>
            <person name="Pfrender M."/>
        </authorList>
    </citation>
    <scope>NUCLEOTIDE SEQUENCE [LARGE SCALE GENOMIC DNA]</scope>
    <source>
        <strain evidence="1 2">Xinb3</strain>
        <tissue evidence="1">Complete organism</tissue>
    </source>
</reference>